<dbReference type="Pfam" id="PF23802">
    <property type="entry name" value="DUF7178"/>
    <property type="match status" value="1"/>
</dbReference>
<proteinExistence type="predicted"/>
<accession>A0A6M3LVZ5</accession>
<dbReference type="AlphaFoldDB" id="A0A6M3LVZ5"/>
<gene>
    <name evidence="1" type="ORF">MM415A08520_0007</name>
    <name evidence="2" type="ORF">MM415B05989_0005</name>
</gene>
<dbReference type="InterPro" id="IPR055602">
    <property type="entry name" value="DUF7178"/>
</dbReference>
<reference evidence="2" key="1">
    <citation type="submission" date="2020-03" db="EMBL/GenBank/DDBJ databases">
        <title>The deep terrestrial virosphere.</title>
        <authorList>
            <person name="Holmfeldt K."/>
            <person name="Nilsson E."/>
            <person name="Simone D."/>
            <person name="Lopez-Fernandez M."/>
            <person name="Wu X."/>
            <person name="de Brujin I."/>
            <person name="Lundin D."/>
            <person name="Andersson A."/>
            <person name="Bertilsson S."/>
            <person name="Dopson M."/>
        </authorList>
    </citation>
    <scope>NUCLEOTIDE SEQUENCE</scope>
    <source>
        <strain evidence="1">MM415A08520</strain>
        <strain evidence="2">MM415B05989</strain>
    </source>
</reference>
<sequence>MESKNWYKECGDSIRAEFGADAELFIDLLAATSPRKQVSANWRLAMRIYHVWQNREVPVFGMLPPRSYDNLMRGTLPAHRPNIIKALQRKSLSGNKVTAFAANLKGNLQEVTLDVWMCRHYGYPQILSDKKYAELAAIVRTEAATAGLQPAEYQAVIWHETIRAYGKKPRSYLGVRDRNQLFFEFYLTS</sequence>
<organism evidence="2">
    <name type="scientific">viral metagenome</name>
    <dbReference type="NCBI Taxonomy" id="1070528"/>
    <lineage>
        <taxon>unclassified sequences</taxon>
        <taxon>metagenomes</taxon>
        <taxon>organismal metagenomes</taxon>
    </lineage>
</organism>
<evidence type="ECO:0000313" key="1">
    <source>
        <dbReference type="EMBL" id="QJA68112.1"/>
    </source>
</evidence>
<dbReference type="EMBL" id="MT143519">
    <property type="protein sequence ID" value="QJA97722.1"/>
    <property type="molecule type" value="Genomic_DNA"/>
</dbReference>
<name>A0A6M3LVZ5_9ZZZZ</name>
<protein>
    <submittedName>
        <fullName evidence="2">Uncharacterized protein</fullName>
    </submittedName>
</protein>
<dbReference type="EMBL" id="MT141587">
    <property type="protein sequence ID" value="QJA68112.1"/>
    <property type="molecule type" value="Genomic_DNA"/>
</dbReference>
<evidence type="ECO:0000313" key="2">
    <source>
        <dbReference type="EMBL" id="QJA97722.1"/>
    </source>
</evidence>